<dbReference type="RefSeq" id="WP_099798826.1">
    <property type="nucleotide sequence ID" value="NZ_CP018092.1"/>
</dbReference>
<dbReference type="OrthoDB" id="7263223at2"/>
<dbReference type="EMBL" id="CP018092">
    <property type="protein sequence ID" value="ATS18479.1"/>
    <property type="molecule type" value="Genomic_DNA"/>
</dbReference>
<sequence length="151" mass="17684">MSCFFDFEAEFTASLRCIPMIVRYKLDLCGVKLKLIHWHQLSHEQRQWLVSTPCDRPAEKEHYREQLREWVTQSHGAPPNDLEVPDTFVWQVTSEIPDTVQQQLTTVSHHTLTTEKWAALTDLQRFALVKLSQPGHENRNFWPALQEFGLA</sequence>
<evidence type="ECO:0000313" key="1">
    <source>
        <dbReference type="EMBL" id="ATS18479.1"/>
    </source>
</evidence>
<reference evidence="2" key="2">
    <citation type="journal article" date="2022" name="Front. Microbiol.">
        <title>Comparative Genomic Analysis Revealed Distinct Molecular Components and Organization of CO2-Concentrating Mechanism in Thermophilic Cyanobacteria.</title>
        <authorList>
            <person name="Tang J."/>
            <person name="Zhou H."/>
            <person name="Yao D."/>
            <person name="Riaz S."/>
            <person name="You D."/>
            <person name="Klepacz-Smolka A."/>
            <person name="Daroch M."/>
        </authorList>
    </citation>
    <scope>NUCLEOTIDE SEQUENCE [LARGE SCALE GENOMIC DNA]</scope>
    <source>
        <strain evidence="2">PCC 6715</strain>
    </source>
</reference>
<keyword evidence="2" id="KW-1185">Reference proteome</keyword>
<protein>
    <submittedName>
        <fullName evidence="1">Nitrate reductase associated protein</fullName>
    </submittedName>
</protein>
<dbReference type="Pfam" id="PF09655">
    <property type="entry name" value="Nitr_red_assoc"/>
    <property type="match status" value="1"/>
</dbReference>
<reference evidence="1 2" key="1">
    <citation type="submission" date="2016-11" db="EMBL/GenBank/DDBJ databases">
        <title>Complete genome sequence of thermophilic cyanobacteria strain Synechococcus sp. PCC6715.</title>
        <authorList>
            <person name="Tang J."/>
            <person name="Daroch M."/>
            <person name="Liang Y."/>
            <person name="Jiang D."/>
            <person name="Shah M."/>
        </authorList>
    </citation>
    <scope>NUCLEOTIDE SEQUENCE [LARGE SCALE GENOMIC DNA]</scope>
    <source>
        <strain evidence="1 2">PCC 6715</strain>
    </source>
</reference>
<gene>
    <name evidence="1" type="ORF">BRW62_06605</name>
</gene>
<evidence type="ECO:0000313" key="2">
    <source>
        <dbReference type="Proteomes" id="UP000231057"/>
    </source>
</evidence>
<proteinExistence type="predicted"/>
<dbReference type="InterPro" id="IPR013481">
    <property type="entry name" value="NarM"/>
</dbReference>
<organism evidence="1 2">
    <name type="scientific">Parathermosynechococcus lividus PCC 6715</name>
    <dbReference type="NCBI Taxonomy" id="1917166"/>
    <lineage>
        <taxon>Bacteria</taxon>
        <taxon>Bacillati</taxon>
        <taxon>Cyanobacteriota</taxon>
        <taxon>Cyanophyceae</taxon>
        <taxon>Acaryochloridales</taxon>
        <taxon>Thermosynechococcaceae</taxon>
        <taxon>Parathermosynechococcus</taxon>
    </lineage>
</organism>
<name>A0A2D2Q225_PARLV</name>
<accession>A0A2D2Q225</accession>
<dbReference type="NCBIfam" id="TIGR02664">
    <property type="entry name" value="nitr_red_assoc"/>
    <property type="match status" value="1"/>
</dbReference>
<dbReference type="AlphaFoldDB" id="A0A2D2Q225"/>
<dbReference type="Proteomes" id="UP000231057">
    <property type="component" value="Chromosome"/>
</dbReference>
<dbReference type="KEGG" id="slw:BRW62_06605"/>